<dbReference type="AlphaFoldDB" id="A0A1J1JA46"/>
<dbReference type="PANTHER" id="PTHR33921:SF15">
    <property type="entry name" value="CALVIN CYCLE PROTEIN CP12-2, CHLOROPLASTIC"/>
    <property type="match status" value="1"/>
</dbReference>
<proteinExistence type="predicted"/>
<feature type="domain" description="CP12" evidence="1">
    <location>
        <begin position="4"/>
        <end position="54"/>
    </location>
</feature>
<dbReference type="SMART" id="SM01093">
    <property type="entry name" value="CP12"/>
    <property type="match status" value="1"/>
</dbReference>
<evidence type="ECO:0000313" key="2">
    <source>
        <dbReference type="EMBL" id="CUM58344.1"/>
    </source>
</evidence>
<gene>
    <name evidence="2" type="ORF">PLAM_0377</name>
</gene>
<dbReference type="InterPro" id="IPR003823">
    <property type="entry name" value="CP12_dom"/>
</dbReference>
<sequence length="81" mass="9000">MNDINEVIEKEVEGARTVCDVTGSNSKECAAAWDAVEELQAEASHQKQKNPKTLLKSIATITLVRMNVVFMKTNPLFFGFL</sequence>
<dbReference type="PANTHER" id="PTHR33921">
    <property type="entry name" value="CALVIN CYCLE PROTEIN CP12-2, CHLOROPLASTIC"/>
    <property type="match status" value="1"/>
</dbReference>
<protein>
    <recommendedName>
        <fullName evidence="1">CP12 domain-containing protein</fullName>
    </recommendedName>
</protein>
<dbReference type="EMBL" id="LO018304">
    <property type="protein sequence ID" value="CUM58344.1"/>
    <property type="molecule type" value="Genomic_DNA"/>
</dbReference>
<organism evidence="2">
    <name type="scientific">Planktothrix agardhii</name>
    <name type="common">Oscillatoria agardhii</name>
    <dbReference type="NCBI Taxonomy" id="1160"/>
    <lineage>
        <taxon>Bacteria</taxon>
        <taxon>Bacillati</taxon>
        <taxon>Cyanobacteriota</taxon>
        <taxon>Cyanophyceae</taxon>
        <taxon>Oscillatoriophycideae</taxon>
        <taxon>Oscillatoriales</taxon>
        <taxon>Microcoleaceae</taxon>
        <taxon>Planktothrix</taxon>
    </lineage>
</organism>
<reference evidence="2" key="1">
    <citation type="submission" date="2015-09" db="EMBL/GenBank/DDBJ databases">
        <authorList>
            <person name="Jackson K.R."/>
            <person name="Lunt B.L."/>
            <person name="Fisher J.N.B."/>
            <person name="Gardner A.V."/>
            <person name="Bailey M.E."/>
            <person name="Deus L.M."/>
            <person name="Earl A.S."/>
            <person name="Gibby P.D."/>
            <person name="Hartmann K.A."/>
            <person name="Liu J.E."/>
            <person name="Manci A.M."/>
            <person name="Nielsen D.A."/>
            <person name="Solomon M.B."/>
            <person name="Breakwell D.P."/>
            <person name="Burnett S.H."/>
            <person name="Grose J.H."/>
        </authorList>
    </citation>
    <scope>NUCLEOTIDE SEQUENCE</scope>
    <source>
        <strain evidence="2">7805</strain>
    </source>
</reference>
<name>A0A1J1JA46_PLAAG</name>
<evidence type="ECO:0000259" key="1">
    <source>
        <dbReference type="SMART" id="SM01093"/>
    </source>
</evidence>
<dbReference type="GO" id="GO:0080153">
    <property type="term" value="P:negative regulation of reductive pentose-phosphate cycle"/>
    <property type="evidence" value="ECO:0007669"/>
    <property type="project" value="TreeGrafter"/>
</dbReference>
<dbReference type="InterPro" id="IPR039314">
    <property type="entry name" value="CP12-like"/>
</dbReference>
<accession>A0A1J1JA46</accession>
<dbReference type="Pfam" id="PF02672">
    <property type="entry name" value="CP12"/>
    <property type="match status" value="1"/>
</dbReference>